<dbReference type="Proteomes" id="UP000309992">
    <property type="component" value="Unassembled WGS sequence"/>
</dbReference>
<protein>
    <submittedName>
        <fullName evidence="1">Uncharacterized protein</fullName>
    </submittedName>
</protein>
<organism evidence="1 2">
    <name type="scientific">Prauserella endophytica</name>
    <dbReference type="NCBI Taxonomy" id="1592324"/>
    <lineage>
        <taxon>Bacteria</taxon>
        <taxon>Bacillati</taxon>
        <taxon>Actinomycetota</taxon>
        <taxon>Actinomycetes</taxon>
        <taxon>Pseudonocardiales</taxon>
        <taxon>Pseudonocardiaceae</taxon>
        <taxon>Prauserella</taxon>
        <taxon>Prauserella coralliicola group</taxon>
    </lineage>
</organism>
<evidence type="ECO:0000313" key="1">
    <source>
        <dbReference type="EMBL" id="TKG66950.1"/>
    </source>
</evidence>
<dbReference type="EMBL" id="SWMS01000014">
    <property type="protein sequence ID" value="TKG66950.1"/>
    <property type="molecule type" value="Genomic_DNA"/>
</dbReference>
<proteinExistence type="predicted"/>
<evidence type="ECO:0000313" key="2">
    <source>
        <dbReference type="Proteomes" id="UP000309992"/>
    </source>
</evidence>
<comment type="caution">
    <text evidence="1">The sequence shown here is derived from an EMBL/GenBank/DDBJ whole genome shotgun (WGS) entry which is preliminary data.</text>
</comment>
<gene>
    <name evidence="1" type="ORF">FCN18_23860</name>
</gene>
<accession>A0ABY2RZY4</accession>
<keyword evidence="2" id="KW-1185">Reference proteome</keyword>
<dbReference type="RefSeq" id="WP_112275492.1">
    <property type="nucleotide sequence ID" value="NZ_SWMS01000014.1"/>
</dbReference>
<sequence length="112" mass="12715">MAELLALSPIERPNGKTYRPRKIVGFPWENDGWTNDDCGVIVFGTHDIEAAREFAHAVIDYNFGNDLVPTKPHIGWWRDGFENGERVWRADPVRGRAGVMFTAGYPEEARRG</sequence>
<name>A0ABY2RZY4_9PSEU</name>
<reference evidence="1 2" key="1">
    <citation type="journal article" date="2015" name="Antonie Van Leeuwenhoek">
        <title>Prauserella endophytica sp. nov., an endophytic actinobacterium isolated from Tamarix taklamakanensis.</title>
        <authorList>
            <person name="Liu J.M."/>
            <person name="Habden X."/>
            <person name="Guo L."/>
            <person name="Tuo L."/>
            <person name="Jiang Z.K."/>
            <person name="Liu S.W."/>
            <person name="Liu X.F."/>
            <person name="Chen L."/>
            <person name="Li R.F."/>
            <person name="Zhang Y.Q."/>
            <person name="Sun C.H."/>
        </authorList>
    </citation>
    <scope>NUCLEOTIDE SEQUENCE [LARGE SCALE GENOMIC DNA]</scope>
    <source>
        <strain evidence="1 2">CGMCC 4.7182</strain>
    </source>
</reference>